<sequence length="209" mass="23110">MGIIVRDHSTNEILLLLKGADAVMTSIVVYSDWLQEQCDTMARDGLRTLVVAKKTLTEHQYLDFESRYNQAKCAMTDRNAKISAVLVHLQKDMELLCLTAHLELNNFSKKDDCPLIIRGEDLELVMKFYSTEFMELAGQCPAVVCCRCSPTQKAEVVKLIQNRTGRRTCAVGDGGNDVSMIQSADVGVGIVGKEGQQASLAADFSILQF</sequence>
<dbReference type="InterPro" id="IPR036412">
    <property type="entry name" value="HAD-like_sf"/>
</dbReference>
<evidence type="ECO:0000313" key="1">
    <source>
        <dbReference type="EMBL" id="CAD7664703.1"/>
    </source>
</evidence>
<dbReference type="GO" id="GO:0045332">
    <property type="term" value="P:phospholipid translocation"/>
    <property type="evidence" value="ECO:0007669"/>
    <property type="project" value="TreeGrafter"/>
</dbReference>
<dbReference type="GO" id="GO:0016887">
    <property type="term" value="F:ATP hydrolysis activity"/>
    <property type="evidence" value="ECO:0007669"/>
    <property type="project" value="InterPro"/>
</dbReference>
<dbReference type="GO" id="GO:0005886">
    <property type="term" value="C:plasma membrane"/>
    <property type="evidence" value="ECO:0007669"/>
    <property type="project" value="TreeGrafter"/>
</dbReference>
<name>A0A7R9MQJ9_9ACAR</name>
<dbReference type="GO" id="GO:0005802">
    <property type="term" value="C:trans-Golgi network"/>
    <property type="evidence" value="ECO:0007669"/>
    <property type="project" value="TreeGrafter"/>
</dbReference>
<dbReference type="GO" id="GO:0005768">
    <property type="term" value="C:endosome"/>
    <property type="evidence" value="ECO:0007669"/>
    <property type="project" value="TreeGrafter"/>
</dbReference>
<dbReference type="AlphaFoldDB" id="A0A7R9MQJ9"/>
<dbReference type="PANTHER" id="PTHR24092:SF5">
    <property type="entry name" value="PHOSPHOLIPID-TRANSPORTING ATPASE"/>
    <property type="match status" value="1"/>
</dbReference>
<dbReference type="InterPro" id="IPR001757">
    <property type="entry name" value="P_typ_ATPase"/>
</dbReference>
<dbReference type="PRINTS" id="PR00120">
    <property type="entry name" value="HATPASE"/>
</dbReference>
<dbReference type="GO" id="GO:0006890">
    <property type="term" value="P:retrograde vesicle-mediated transport, Golgi to endoplasmic reticulum"/>
    <property type="evidence" value="ECO:0007669"/>
    <property type="project" value="TreeGrafter"/>
</dbReference>
<dbReference type="EMBL" id="OC955202">
    <property type="protein sequence ID" value="CAD7664703.1"/>
    <property type="molecule type" value="Genomic_DNA"/>
</dbReference>
<dbReference type="NCBIfam" id="TIGR01494">
    <property type="entry name" value="ATPase_P-type"/>
    <property type="match status" value="1"/>
</dbReference>
<protein>
    <recommendedName>
        <fullName evidence="3">Phospholipid-transporting ATPase IIB</fullName>
    </recommendedName>
</protein>
<dbReference type="PANTHER" id="PTHR24092">
    <property type="entry name" value="PROBABLE PHOSPHOLIPID-TRANSPORTING ATPASE"/>
    <property type="match status" value="1"/>
</dbReference>
<dbReference type="GO" id="GO:0006897">
    <property type="term" value="P:endocytosis"/>
    <property type="evidence" value="ECO:0007669"/>
    <property type="project" value="TreeGrafter"/>
</dbReference>
<evidence type="ECO:0000313" key="2">
    <source>
        <dbReference type="Proteomes" id="UP000728032"/>
    </source>
</evidence>
<dbReference type="EMBL" id="CAJPVJ010040377">
    <property type="protein sequence ID" value="CAG2181840.1"/>
    <property type="molecule type" value="Genomic_DNA"/>
</dbReference>
<accession>A0A7R9MQJ9</accession>
<gene>
    <name evidence="1" type="ORF">ONB1V03_LOCUS21261</name>
</gene>
<evidence type="ECO:0008006" key="3">
    <source>
        <dbReference type="Google" id="ProtNLM"/>
    </source>
</evidence>
<dbReference type="Gene3D" id="3.40.50.1000">
    <property type="entry name" value="HAD superfamily/HAD-like"/>
    <property type="match status" value="1"/>
</dbReference>
<dbReference type="OrthoDB" id="377733at2759"/>
<dbReference type="SUPFAM" id="SSF56784">
    <property type="entry name" value="HAD-like"/>
    <property type="match status" value="2"/>
</dbReference>
<dbReference type="GO" id="GO:0140326">
    <property type="term" value="F:ATPase-coupled intramembrane lipid transporter activity"/>
    <property type="evidence" value="ECO:0007669"/>
    <property type="project" value="TreeGrafter"/>
</dbReference>
<dbReference type="GO" id="GO:0005524">
    <property type="term" value="F:ATP binding"/>
    <property type="evidence" value="ECO:0007669"/>
    <property type="project" value="InterPro"/>
</dbReference>
<dbReference type="Proteomes" id="UP000728032">
    <property type="component" value="Unassembled WGS sequence"/>
</dbReference>
<organism evidence="1">
    <name type="scientific">Oppiella nova</name>
    <dbReference type="NCBI Taxonomy" id="334625"/>
    <lineage>
        <taxon>Eukaryota</taxon>
        <taxon>Metazoa</taxon>
        <taxon>Ecdysozoa</taxon>
        <taxon>Arthropoda</taxon>
        <taxon>Chelicerata</taxon>
        <taxon>Arachnida</taxon>
        <taxon>Acari</taxon>
        <taxon>Acariformes</taxon>
        <taxon>Sarcoptiformes</taxon>
        <taxon>Oribatida</taxon>
        <taxon>Brachypylina</taxon>
        <taxon>Oppioidea</taxon>
        <taxon>Oppiidae</taxon>
        <taxon>Oppiella</taxon>
    </lineage>
</organism>
<feature type="non-terminal residue" evidence="1">
    <location>
        <position position="1"/>
    </location>
</feature>
<proteinExistence type="predicted"/>
<keyword evidence="2" id="KW-1185">Reference proteome</keyword>
<reference evidence="1" key="1">
    <citation type="submission" date="2020-11" db="EMBL/GenBank/DDBJ databases">
        <authorList>
            <person name="Tran Van P."/>
        </authorList>
    </citation>
    <scope>NUCLEOTIDE SEQUENCE</scope>
</reference>
<dbReference type="InterPro" id="IPR023214">
    <property type="entry name" value="HAD_sf"/>
</dbReference>